<comment type="caution">
    <text evidence="10">The sequence shown here is derived from an EMBL/GenBank/DDBJ whole genome shotgun (WGS) entry which is preliminary data.</text>
</comment>
<feature type="domain" description="CAAX prenyl protease 1 N-terminal" evidence="9">
    <location>
        <begin position="55"/>
        <end position="233"/>
    </location>
</feature>
<dbReference type="EMBL" id="BAABBP010000007">
    <property type="protein sequence ID" value="GAA3989926.1"/>
    <property type="molecule type" value="Genomic_DNA"/>
</dbReference>
<dbReference type="Pfam" id="PF16491">
    <property type="entry name" value="Peptidase_M48_N"/>
    <property type="match status" value="1"/>
</dbReference>
<dbReference type="CDD" id="cd07343">
    <property type="entry name" value="M48A_Zmpste24p_like"/>
    <property type="match status" value="1"/>
</dbReference>
<feature type="transmembrane region" description="Helical" evidence="7">
    <location>
        <begin position="320"/>
        <end position="338"/>
    </location>
</feature>
<name>A0ABP7QYF7_9BURK</name>
<gene>
    <name evidence="10" type="ORF">GCM10022279_11300</name>
</gene>
<evidence type="ECO:0000256" key="3">
    <source>
        <dbReference type="ARBA" id="ARBA00022723"/>
    </source>
</evidence>
<keyword evidence="7" id="KW-0812">Transmembrane</keyword>
<dbReference type="InterPro" id="IPR001915">
    <property type="entry name" value="Peptidase_M48"/>
</dbReference>
<reference evidence="11" key="1">
    <citation type="journal article" date="2019" name="Int. J. Syst. Evol. Microbiol.">
        <title>The Global Catalogue of Microorganisms (GCM) 10K type strain sequencing project: providing services to taxonomists for standard genome sequencing and annotation.</title>
        <authorList>
            <consortium name="The Broad Institute Genomics Platform"/>
            <consortium name="The Broad Institute Genome Sequencing Center for Infectious Disease"/>
            <person name="Wu L."/>
            <person name="Ma J."/>
        </authorList>
    </citation>
    <scope>NUCLEOTIDE SEQUENCE [LARGE SCALE GENOMIC DNA]</scope>
    <source>
        <strain evidence="11">JCM 17561</strain>
    </source>
</reference>
<evidence type="ECO:0000256" key="5">
    <source>
        <dbReference type="ARBA" id="ARBA00022833"/>
    </source>
</evidence>
<evidence type="ECO:0000256" key="2">
    <source>
        <dbReference type="ARBA" id="ARBA00022670"/>
    </source>
</evidence>
<keyword evidence="7" id="KW-0472">Membrane</keyword>
<feature type="transmembrane region" description="Helical" evidence="7">
    <location>
        <begin position="170"/>
        <end position="197"/>
    </location>
</feature>
<feature type="transmembrane region" description="Helical" evidence="7">
    <location>
        <begin position="130"/>
        <end position="149"/>
    </location>
</feature>
<feature type="domain" description="Peptidase M48" evidence="8">
    <location>
        <begin position="237"/>
        <end position="450"/>
    </location>
</feature>
<dbReference type="InterPro" id="IPR027057">
    <property type="entry name" value="CAXX_Prtase_1"/>
</dbReference>
<proteinExistence type="predicted"/>
<keyword evidence="3" id="KW-0479">Metal-binding</keyword>
<evidence type="ECO:0000313" key="11">
    <source>
        <dbReference type="Proteomes" id="UP001501627"/>
    </source>
</evidence>
<organism evidence="10 11">
    <name type="scientific">Comamonas faecalis</name>
    <dbReference type="NCBI Taxonomy" id="1387849"/>
    <lineage>
        <taxon>Bacteria</taxon>
        <taxon>Pseudomonadati</taxon>
        <taxon>Pseudomonadota</taxon>
        <taxon>Betaproteobacteria</taxon>
        <taxon>Burkholderiales</taxon>
        <taxon>Comamonadaceae</taxon>
        <taxon>Comamonas</taxon>
    </lineage>
</organism>
<protein>
    <submittedName>
        <fullName evidence="10">M48 family metallopeptidase</fullName>
    </submittedName>
</protein>
<keyword evidence="4" id="KW-0378">Hydrolase</keyword>
<keyword evidence="11" id="KW-1185">Reference proteome</keyword>
<sequence length="461" mass="50366">MARLWPSAQASTLALPYTVRPMSETLPPPSLLLTLVFSAALLAGLLLKTWLASRQIRHVALHRAQVPAPFDGHITLAAHHKAADYTLAKLRLGLLDLMLSAAVLLCWTLLGGLDLLNQALLALLGGGMVQQLALLGCFSLIAGLLALPLQWWQTFVVEQRFGFNQMTQRLWLADLLKSTVLSAVIGLPLAALILWLMQATGGLWWLWAWGAWAAFTLLMMVVYPLFIAPLFNQFKPLDDPALAERVNALMQRCGFTVQGFYVMDGSRRSAHANAYFTGFGAAKRVVFFDTLLKQLAPRQIEAVLAHELGHFKHKHIAKRIALSLLLGLLAFALLGWLATRGWFYTGLGVQPNLMLDGVAGSAPNDALALLLFALAAPVFTVFITPLMAQLSRHDEFQADAYAAQQTSGAELAGALLTLYQDNASTLTPDPLYARFYYSHPPAAERLAHLQLFPSSTKAAPA</sequence>
<feature type="transmembrane region" description="Helical" evidence="7">
    <location>
        <begin position="366"/>
        <end position="388"/>
    </location>
</feature>
<evidence type="ECO:0000256" key="7">
    <source>
        <dbReference type="SAM" id="Phobius"/>
    </source>
</evidence>
<accession>A0ABP7QYF7</accession>
<dbReference type="Gene3D" id="3.30.2010.10">
    <property type="entry name" value="Metalloproteases ('zincins'), catalytic domain"/>
    <property type="match status" value="1"/>
</dbReference>
<comment type="cofactor">
    <cofactor evidence="1">
        <name>Zn(2+)</name>
        <dbReference type="ChEBI" id="CHEBI:29105"/>
    </cofactor>
</comment>
<feature type="transmembrane region" description="Helical" evidence="7">
    <location>
        <begin position="203"/>
        <end position="226"/>
    </location>
</feature>
<evidence type="ECO:0000256" key="1">
    <source>
        <dbReference type="ARBA" id="ARBA00001947"/>
    </source>
</evidence>
<evidence type="ECO:0000256" key="4">
    <source>
        <dbReference type="ARBA" id="ARBA00022801"/>
    </source>
</evidence>
<evidence type="ECO:0000256" key="6">
    <source>
        <dbReference type="ARBA" id="ARBA00023049"/>
    </source>
</evidence>
<dbReference type="PANTHER" id="PTHR10120">
    <property type="entry name" value="CAAX PRENYL PROTEASE 1"/>
    <property type="match status" value="1"/>
</dbReference>
<feature type="transmembrane region" description="Helical" evidence="7">
    <location>
        <begin position="31"/>
        <end position="51"/>
    </location>
</feature>
<dbReference type="InterPro" id="IPR032456">
    <property type="entry name" value="Peptidase_M48_N"/>
</dbReference>
<feature type="transmembrane region" description="Helical" evidence="7">
    <location>
        <begin position="90"/>
        <end position="110"/>
    </location>
</feature>
<keyword evidence="5" id="KW-0862">Zinc</keyword>
<evidence type="ECO:0000259" key="9">
    <source>
        <dbReference type="Pfam" id="PF16491"/>
    </source>
</evidence>
<dbReference type="Pfam" id="PF01435">
    <property type="entry name" value="Peptidase_M48"/>
    <property type="match status" value="1"/>
</dbReference>
<keyword evidence="2" id="KW-0645">Protease</keyword>
<evidence type="ECO:0000259" key="8">
    <source>
        <dbReference type="Pfam" id="PF01435"/>
    </source>
</evidence>
<keyword evidence="7" id="KW-1133">Transmembrane helix</keyword>
<keyword evidence="6" id="KW-0482">Metalloprotease</keyword>
<evidence type="ECO:0000313" key="10">
    <source>
        <dbReference type="EMBL" id="GAA3989926.1"/>
    </source>
</evidence>
<dbReference type="Proteomes" id="UP001501627">
    <property type="component" value="Unassembled WGS sequence"/>
</dbReference>